<feature type="compositionally biased region" description="Low complexity" evidence="1">
    <location>
        <begin position="10"/>
        <end position="21"/>
    </location>
</feature>
<feature type="compositionally biased region" description="Pro residues" evidence="1">
    <location>
        <begin position="29"/>
        <end position="41"/>
    </location>
</feature>
<evidence type="ECO:0000256" key="1">
    <source>
        <dbReference type="SAM" id="MobiDB-lite"/>
    </source>
</evidence>
<evidence type="ECO:0000313" key="2">
    <source>
        <dbReference type="EMBL" id="CAF2113284.1"/>
    </source>
</evidence>
<feature type="compositionally biased region" description="Low complexity" evidence="1">
    <location>
        <begin position="93"/>
        <end position="111"/>
    </location>
</feature>
<name>A0A816UL22_BRANA</name>
<feature type="compositionally biased region" description="Polar residues" evidence="1">
    <location>
        <begin position="68"/>
        <end position="86"/>
    </location>
</feature>
<sequence>MENPWFPGNSASALSPSTLATGDNRRLVPPIPPDPPDPDPSNPLSLALFPPLNSPASKTPKNYRASLRSPSLSSTGKASVAFSTAGTVVPAKTSTSAVSESSRSESGSQSTVHLDLGNFKILPPKSSSPIQTNRALKPSQITPPL</sequence>
<gene>
    <name evidence="2" type="ORF">DARMORV10_C08P35720.1</name>
</gene>
<dbReference type="EMBL" id="HG994372">
    <property type="protein sequence ID" value="CAF2113284.1"/>
    <property type="molecule type" value="Genomic_DNA"/>
</dbReference>
<protein>
    <submittedName>
        <fullName evidence="2">(rape) hypothetical protein</fullName>
    </submittedName>
</protein>
<feature type="compositionally biased region" description="Polar residues" evidence="1">
    <location>
        <begin position="125"/>
        <end position="145"/>
    </location>
</feature>
<accession>A0A816UL22</accession>
<reference evidence="2" key="1">
    <citation type="submission" date="2021-01" db="EMBL/GenBank/DDBJ databases">
        <authorList>
            <consortium name="Genoscope - CEA"/>
            <person name="William W."/>
        </authorList>
    </citation>
    <scope>NUCLEOTIDE SEQUENCE</scope>
</reference>
<organism evidence="2">
    <name type="scientific">Brassica napus</name>
    <name type="common">Rape</name>
    <dbReference type="NCBI Taxonomy" id="3708"/>
    <lineage>
        <taxon>Eukaryota</taxon>
        <taxon>Viridiplantae</taxon>
        <taxon>Streptophyta</taxon>
        <taxon>Embryophyta</taxon>
        <taxon>Tracheophyta</taxon>
        <taxon>Spermatophyta</taxon>
        <taxon>Magnoliopsida</taxon>
        <taxon>eudicotyledons</taxon>
        <taxon>Gunneridae</taxon>
        <taxon>Pentapetalae</taxon>
        <taxon>rosids</taxon>
        <taxon>malvids</taxon>
        <taxon>Brassicales</taxon>
        <taxon>Brassicaceae</taxon>
        <taxon>Brassiceae</taxon>
        <taxon>Brassica</taxon>
    </lineage>
</organism>
<proteinExistence type="predicted"/>
<dbReference type="AlphaFoldDB" id="A0A816UL22"/>
<dbReference type="Proteomes" id="UP001295469">
    <property type="component" value="Chromosome C08"/>
</dbReference>
<feature type="region of interest" description="Disordered" evidence="1">
    <location>
        <begin position="1"/>
        <end position="145"/>
    </location>
</feature>